<evidence type="ECO:0000256" key="2">
    <source>
        <dbReference type="ARBA" id="ARBA00023125"/>
    </source>
</evidence>
<evidence type="ECO:0000256" key="4">
    <source>
        <dbReference type="SAM" id="Coils"/>
    </source>
</evidence>
<dbReference type="Pfam" id="PF00196">
    <property type="entry name" value="GerE"/>
    <property type="match status" value="1"/>
</dbReference>
<keyword evidence="3" id="KW-0804">Transcription</keyword>
<dbReference type="SMART" id="SM00421">
    <property type="entry name" value="HTH_LUXR"/>
    <property type="match status" value="1"/>
</dbReference>
<dbReference type="SMART" id="SM00091">
    <property type="entry name" value="PAS"/>
    <property type="match status" value="1"/>
</dbReference>
<evidence type="ECO:0000256" key="1">
    <source>
        <dbReference type="ARBA" id="ARBA00023015"/>
    </source>
</evidence>
<dbReference type="Proteomes" id="UP000095200">
    <property type="component" value="Unassembled WGS sequence"/>
</dbReference>
<dbReference type="SUPFAM" id="SSF55785">
    <property type="entry name" value="PYP-like sensor domain (PAS domain)"/>
    <property type="match status" value="1"/>
</dbReference>
<dbReference type="SUPFAM" id="SSF46894">
    <property type="entry name" value="C-terminal effector domain of the bipartite response regulators"/>
    <property type="match status" value="1"/>
</dbReference>
<dbReference type="STRING" id="1592317.DPF_1623"/>
<dbReference type="Gene3D" id="3.30.450.20">
    <property type="entry name" value="PAS domain"/>
    <property type="match status" value="1"/>
</dbReference>
<dbReference type="CDD" id="cd00130">
    <property type="entry name" value="PAS"/>
    <property type="match status" value="1"/>
</dbReference>
<dbReference type="Gene3D" id="1.10.10.10">
    <property type="entry name" value="Winged helix-like DNA-binding domain superfamily/Winged helix DNA-binding domain"/>
    <property type="match status" value="1"/>
</dbReference>
<evidence type="ECO:0000259" key="5">
    <source>
        <dbReference type="PROSITE" id="PS50043"/>
    </source>
</evidence>
<dbReference type="NCBIfam" id="TIGR00229">
    <property type="entry name" value="sensory_box"/>
    <property type="match status" value="1"/>
</dbReference>
<evidence type="ECO:0000313" key="7">
    <source>
        <dbReference type="Proteomes" id="UP000095200"/>
    </source>
</evidence>
<evidence type="ECO:0000256" key="3">
    <source>
        <dbReference type="ARBA" id="ARBA00023163"/>
    </source>
</evidence>
<dbReference type="PROSITE" id="PS50043">
    <property type="entry name" value="HTH_LUXR_2"/>
    <property type="match status" value="1"/>
</dbReference>
<reference evidence="7" key="1">
    <citation type="submission" date="2016-06" db="EMBL/GenBank/DDBJ databases">
        <title>Draft genome sequence of Desulfoplanes formicivorans strain Pf12B.</title>
        <authorList>
            <person name="Watanabe M."/>
            <person name="Kojima H."/>
            <person name="Fukui M."/>
        </authorList>
    </citation>
    <scope>NUCLEOTIDE SEQUENCE [LARGE SCALE GENOMIC DNA]</scope>
    <source>
        <strain evidence="7">Pf12B</strain>
    </source>
</reference>
<keyword evidence="1" id="KW-0805">Transcription regulation</keyword>
<dbReference type="InterPro" id="IPR036388">
    <property type="entry name" value="WH-like_DNA-bd_sf"/>
</dbReference>
<dbReference type="EMBL" id="BDFE01000016">
    <property type="protein sequence ID" value="GAU08904.1"/>
    <property type="molecule type" value="Genomic_DNA"/>
</dbReference>
<feature type="coiled-coil region" evidence="4">
    <location>
        <begin position="268"/>
        <end position="295"/>
    </location>
</feature>
<dbReference type="Pfam" id="PF13426">
    <property type="entry name" value="PAS_9"/>
    <property type="match status" value="1"/>
</dbReference>
<protein>
    <recommendedName>
        <fullName evidence="5">HTH luxR-type domain-containing protein</fullName>
    </recommendedName>
</protein>
<proteinExistence type="predicted"/>
<dbReference type="AlphaFoldDB" id="A0A194AJI7"/>
<comment type="caution">
    <text evidence="6">The sequence shown here is derived from an EMBL/GenBank/DDBJ whole genome shotgun (WGS) entry which is preliminary data.</text>
</comment>
<feature type="domain" description="HTH luxR-type" evidence="5">
    <location>
        <begin position="335"/>
        <end position="401"/>
    </location>
</feature>
<dbReference type="PANTHER" id="PTHR44688:SF16">
    <property type="entry name" value="DNA-BINDING TRANSCRIPTIONAL ACTIVATOR DEVR_DOSR"/>
    <property type="match status" value="1"/>
</dbReference>
<dbReference type="InterPro" id="IPR000014">
    <property type="entry name" value="PAS"/>
</dbReference>
<dbReference type="InterPro" id="IPR016032">
    <property type="entry name" value="Sig_transdc_resp-reg_C-effctor"/>
</dbReference>
<dbReference type="PANTHER" id="PTHR44688">
    <property type="entry name" value="DNA-BINDING TRANSCRIPTIONAL ACTIVATOR DEVR_DOSR"/>
    <property type="match status" value="1"/>
</dbReference>
<dbReference type="GO" id="GO:0003677">
    <property type="term" value="F:DNA binding"/>
    <property type="evidence" value="ECO:0007669"/>
    <property type="project" value="UniProtKB-KW"/>
</dbReference>
<organism evidence="6 7">
    <name type="scientific">Desulfoplanes formicivorans</name>
    <dbReference type="NCBI Taxonomy" id="1592317"/>
    <lineage>
        <taxon>Bacteria</taxon>
        <taxon>Pseudomonadati</taxon>
        <taxon>Thermodesulfobacteriota</taxon>
        <taxon>Desulfovibrionia</taxon>
        <taxon>Desulfovibrionales</taxon>
        <taxon>Desulfoplanaceae</taxon>
        <taxon>Desulfoplanes</taxon>
    </lineage>
</organism>
<dbReference type="GO" id="GO:0006355">
    <property type="term" value="P:regulation of DNA-templated transcription"/>
    <property type="evidence" value="ECO:0007669"/>
    <property type="project" value="InterPro"/>
</dbReference>
<gene>
    <name evidence="6" type="ORF">DPF_1623</name>
</gene>
<keyword evidence="2" id="KW-0238">DNA-binding</keyword>
<keyword evidence="7" id="KW-1185">Reference proteome</keyword>
<name>A0A194AJI7_9BACT</name>
<evidence type="ECO:0000313" key="6">
    <source>
        <dbReference type="EMBL" id="GAU08904.1"/>
    </source>
</evidence>
<keyword evidence="4" id="KW-0175">Coiled coil</keyword>
<sequence length="406" mass="45349">MSSSSLSNDVFSLELSTVVEDFCDVVLYVDAAGFIVGTKGPISTFFKTDHVIGRTVWSVLGLKVNDISELLAKYPPEDIQEIFSAHQSESFCLRIVPLPEHFCASGGFVVVVTSNSPLMDLCGAYEQRLSDNITAWDDSMALFHALFETTADPTFLVDAKQRVLSANDAAKALYKESYSPGKNCLEIIRPADPDILHEAMRTLRPGKSWTREMHVLEGMDKRLPVELTLRRVDLNASRVYHLVLRDLSELNTLEKGLHKSKAQVEGMNVTLRNVLNSVEEEKQDLREEISRQVKDQILPALDRMAREECPEVREDYYGLLKDRLVAVTHDPADPLDALVLTLTPRELEIAKLIAAGQSSKQIGELLGSSFDTIQTHRKNIRKKLGIRGKRVSLYAFLNSQGYLGAS</sequence>
<dbReference type="CDD" id="cd06170">
    <property type="entry name" value="LuxR_C_like"/>
    <property type="match status" value="1"/>
</dbReference>
<dbReference type="InterPro" id="IPR035965">
    <property type="entry name" value="PAS-like_dom_sf"/>
</dbReference>
<dbReference type="RefSeq" id="WP_069858911.1">
    <property type="nucleotide sequence ID" value="NZ_BDFE01000016.1"/>
</dbReference>
<dbReference type="PRINTS" id="PR00038">
    <property type="entry name" value="HTHLUXR"/>
</dbReference>
<dbReference type="InterPro" id="IPR000792">
    <property type="entry name" value="Tscrpt_reg_LuxR_C"/>
</dbReference>
<accession>A0A194AJI7</accession>
<dbReference type="OrthoDB" id="9797341at2"/>